<dbReference type="GO" id="GO:0043169">
    <property type="term" value="F:cation binding"/>
    <property type="evidence" value="ECO:0007669"/>
    <property type="project" value="InterPro"/>
</dbReference>
<dbReference type="InterPro" id="IPR013780">
    <property type="entry name" value="Glyco_hydro_b"/>
</dbReference>
<dbReference type="PANTHER" id="PTHR43651">
    <property type="entry name" value="1,4-ALPHA-GLUCAN-BRANCHING ENZYME"/>
    <property type="match status" value="1"/>
</dbReference>
<dbReference type="Pfam" id="PF02922">
    <property type="entry name" value="CBM_48"/>
    <property type="match status" value="1"/>
</dbReference>
<dbReference type="InterPro" id="IPR037439">
    <property type="entry name" value="Branching_enzy"/>
</dbReference>
<dbReference type="Proteomes" id="UP000666240">
    <property type="component" value="Unassembled WGS sequence"/>
</dbReference>
<dbReference type="EC" id="2.4.1.18" evidence="10"/>
<dbReference type="InterPro" id="IPR014756">
    <property type="entry name" value="Ig_E-set"/>
</dbReference>
<keyword evidence="7 10" id="KW-0808">Transferase</keyword>
<dbReference type="EMBL" id="JAGIYY010000008">
    <property type="protein sequence ID" value="MBP0440595.1"/>
    <property type="molecule type" value="Genomic_DNA"/>
</dbReference>
<dbReference type="HAMAP" id="MF_00685">
    <property type="entry name" value="GlgB"/>
    <property type="match status" value="1"/>
</dbReference>
<dbReference type="Gene3D" id="2.60.40.10">
    <property type="entry name" value="Immunoglobulins"/>
    <property type="match status" value="1"/>
</dbReference>
<dbReference type="InterPro" id="IPR017853">
    <property type="entry name" value="GH"/>
</dbReference>
<comment type="function">
    <text evidence="2 10">Catalyzes the formation of the alpha-1,6-glucosidic linkages in glycogen by scission of a 1,4-alpha-linked oligosaccharide from growing alpha-1,4-glucan chains and the subsequent attachment of the oligosaccharide to the alpha-1,6 position.</text>
</comment>
<dbReference type="SUPFAM" id="SSF51445">
    <property type="entry name" value="(Trans)glycosidases"/>
    <property type="match status" value="1"/>
</dbReference>
<keyword evidence="5 10" id="KW-0321">Glycogen metabolism</keyword>
<protein>
    <recommendedName>
        <fullName evidence="10">1,4-alpha-glucan branching enzyme GlgB</fullName>
        <ecNumber evidence="10">2.4.1.18</ecNumber>
    </recommendedName>
    <alternativeName>
        <fullName evidence="10">1,4-alpha-D-glucan:1,4-alpha-D-glucan 6-glucosyl-transferase</fullName>
    </alternativeName>
    <alternativeName>
        <fullName evidence="10">Alpha-(1-&gt;4)-glucan branching enzyme</fullName>
    </alternativeName>
    <alternativeName>
        <fullName evidence="10">Glycogen branching enzyme</fullName>
        <shortName evidence="10">BE</shortName>
    </alternativeName>
</protein>
<dbReference type="InterPro" id="IPR004193">
    <property type="entry name" value="Glyco_hydro_13_N"/>
</dbReference>
<dbReference type="CDD" id="cd02688">
    <property type="entry name" value="E_set"/>
    <property type="match status" value="1"/>
</dbReference>
<evidence type="ECO:0000256" key="1">
    <source>
        <dbReference type="ARBA" id="ARBA00000826"/>
    </source>
</evidence>
<evidence type="ECO:0000256" key="10">
    <source>
        <dbReference type="HAMAP-Rule" id="MF_00685"/>
    </source>
</evidence>
<evidence type="ECO:0000256" key="7">
    <source>
        <dbReference type="ARBA" id="ARBA00022679"/>
    </source>
</evidence>
<comment type="caution">
    <text evidence="13">The sequence shown here is derived from an EMBL/GenBank/DDBJ whole genome shotgun (WGS) entry which is preliminary data.</text>
</comment>
<evidence type="ECO:0000256" key="2">
    <source>
        <dbReference type="ARBA" id="ARBA00002953"/>
    </source>
</evidence>
<evidence type="ECO:0000256" key="3">
    <source>
        <dbReference type="ARBA" id="ARBA00004964"/>
    </source>
</evidence>
<dbReference type="FunFam" id="3.20.20.80:FF:000003">
    <property type="entry name" value="1,4-alpha-glucan branching enzyme GlgB"/>
    <property type="match status" value="1"/>
</dbReference>
<dbReference type="GO" id="GO:0003844">
    <property type="term" value="F:1,4-alpha-glucan branching enzyme activity"/>
    <property type="evidence" value="ECO:0007669"/>
    <property type="project" value="UniProtKB-UniRule"/>
</dbReference>
<dbReference type="AlphaFoldDB" id="A0A8J7UL59"/>
<dbReference type="GO" id="GO:0005829">
    <property type="term" value="C:cytosol"/>
    <property type="evidence" value="ECO:0007669"/>
    <property type="project" value="TreeGrafter"/>
</dbReference>
<dbReference type="Gene3D" id="3.20.20.80">
    <property type="entry name" value="Glycosidases"/>
    <property type="match status" value="1"/>
</dbReference>
<feature type="domain" description="Glycosyl hydrolase family 13 catalytic" evidence="12">
    <location>
        <begin position="226"/>
        <end position="580"/>
    </location>
</feature>
<sequence length="703" mass="79793">MLGGNGEPVAVNVFAPQAATVTLVGEDGKEIAELERVHREGFFSSYIKGRTERFRYWLKMTAGEHEWIAEDPYRFPPVLGELDEYLLGEGRHLDLYSRLGAHPMTLDGVEGTNFCVWAPNARRVSVVGHFNAWDGRRMPMRKRWGIGIWELFVPGIGKGEIYKYEIVGVSGEVLPLKADPVGFYAENPPATASIVSGAVEHDWADASWMTRRKEAQDKSKPISVYELHLGSWRRGGDNEMLDYDELAEQLVPYVTDMGFTHVELMPVTEHPFSGSWGYQPIGLFAPTSRFGTPEGFARLVDRLHQAGIGVITDWVPAHFPSDAHGLMRFDGTALYEHEDPRLGFHRDWNTLIYNFGRLEVANFLQASALYWVDRFHIDALRVDAVASMLYLDYSRNPGEWIPNRYGGRENLDAVAFLQQTNQRIDERFPGAITIAEESTAWPNVSRPVEDGGLGFSFKWNMGWMNDTLRYMHEDPINRRYHHHLMTFGMVYAYSENFVLPLSHDEVVHGKGSLLNKMPGDRWQRFANLRAYLAFMWGHPGKKLLFMGGEIAQEREWNHDYSIDWHLLDDPSHRGMQDLVRTLNHLYRDTPALHELDCDPRGFEWIDANDGENSVFSFLRKGEEGTKPVLVISNMTPVVRQDFRVGVPLIGSWTEIFNSDSEHFGGSGVSSGGNLMAEEVSWHGRPASITLTVPPLATIFLTSE</sequence>
<keyword evidence="8 10" id="KW-0320">Glycogen biosynthesis</keyword>
<dbReference type="PANTHER" id="PTHR43651:SF3">
    <property type="entry name" value="1,4-ALPHA-GLUCAN-BRANCHING ENZYME"/>
    <property type="match status" value="1"/>
</dbReference>
<feature type="active site" description="Nucleophile" evidence="10 11">
    <location>
        <position position="383"/>
    </location>
</feature>
<dbReference type="Pfam" id="PF00128">
    <property type="entry name" value="Alpha-amylase"/>
    <property type="match status" value="1"/>
</dbReference>
<dbReference type="InterPro" id="IPR044143">
    <property type="entry name" value="GlgB_N_E_set_prok"/>
</dbReference>
<comment type="similarity">
    <text evidence="4 10">Belongs to the glycosyl hydrolase 13 family. GlgB subfamily.</text>
</comment>
<dbReference type="NCBIfam" id="NF008967">
    <property type="entry name" value="PRK12313.1"/>
    <property type="match status" value="1"/>
</dbReference>
<dbReference type="InterPro" id="IPR006047">
    <property type="entry name" value="GH13_cat_dom"/>
</dbReference>
<dbReference type="FunFam" id="2.60.40.10:FF:000169">
    <property type="entry name" value="1,4-alpha-glucan branching enzyme GlgB"/>
    <property type="match status" value="1"/>
</dbReference>
<dbReference type="InterPro" id="IPR013783">
    <property type="entry name" value="Ig-like_fold"/>
</dbReference>
<feature type="active site" description="Proton donor" evidence="10 11">
    <location>
        <position position="436"/>
    </location>
</feature>
<dbReference type="UniPathway" id="UPA00164"/>
<comment type="catalytic activity">
    <reaction evidence="1 10">
        <text>Transfers a segment of a (1-&gt;4)-alpha-D-glucan chain to a primary hydroxy group in a similar glucan chain.</text>
        <dbReference type="EC" id="2.4.1.18"/>
    </reaction>
</comment>
<dbReference type="InterPro" id="IPR054169">
    <property type="entry name" value="GlgB_N"/>
</dbReference>
<reference evidence="13" key="1">
    <citation type="submission" date="2021-03" db="EMBL/GenBank/DDBJ databases">
        <title>Genome sequencing and assembly of Tianweitania sediminis.</title>
        <authorList>
            <person name="Chhetri G."/>
        </authorList>
    </citation>
    <scope>NUCLEOTIDE SEQUENCE</scope>
    <source>
        <strain evidence="13">Z8</strain>
    </source>
</reference>
<proteinExistence type="inferred from homology"/>
<organism evidence="13 14">
    <name type="scientific">Tianweitania sediminis</name>
    <dbReference type="NCBI Taxonomy" id="1502156"/>
    <lineage>
        <taxon>Bacteria</taxon>
        <taxon>Pseudomonadati</taxon>
        <taxon>Pseudomonadota</taxon>
        <taxon>Alphaproteobacteria</taxon>
        <taxon>Hyphomicrobiales</taxon>
        <taxon>Phyllobacteriaceae</taxon>
        <taxon>Tianweitania</taxon>
    </lineage>
</organism>
<accession>A0A8J7UL59</accession>
<dbReference type="Gene3D" id="2.60.40.1180">
    <property type="entry name" value="Golgi alpha-mannosidase II"/>
    <property type="match status" value="1"/>
</dbReference>
<dbReference type="InterPro" id="IPR006407">
    <property type="entry name" value="GlgB"/>
</dbReference>
<evidence type="ECO:0000256" key="8">
    <source>
        <dbReference type="ARBA" id="ARBA00023056"/>
    </source>
</evidence>
<dbReference type="NCBIfam" id="NF003811">
    <property type="entry name" value="PRK05402.1"/>
    <property type="match status" value="1"/>
</dbReference>
<dbReference type="SUPFAM" id="SSF81296">
    <property type="entry name" value="E set domains"/>
    <property type="match status" value="2"/>
</dbReference>
<evidence type="ECO:0000256" key="9">
    <source>
        <dbReference type="ARBA" id="ARBA00023277"/>
    </source>
</evidence>
<evidence type="ECO:0000256" key="5">
    <source>
        <dbReference type="ARBA" id="ARBA00022600"/>
    </source>
</evidence>
<dbReference type="FunFam" id="2.60.40.1180:FF:000002">
    <property type="entry name" value="1,4-alpha-glucan branching enzyme GlgB"/>
    <property type="match status" value="1"/>
</dbReference>
<comment type="subunit">
    <text evidence="10">Monomer.</text>
</comment>
<dbReference type="CDD" id="cd11322">
    <property type="entry name" value="AmyAc_Glg_BE"/>
    <property type="match status" value="1"/>
</dbReference>
<evidence type="ECO:0000313" key="14">
    <source>
        <dbReference type="Proteomes" id="UP000666240"/>
    </source>
</evidence>
<evidence type="ECO:0000256" key="4">
    <source>
        <dbReference type="ARBA" id="ARBA00009000"/>
    </source>
</evidence>
<comment type="pathway">
    <text evidence="3 10">Glycan biosynthesis; glycogen biosynthesis.</text>
</comment>
<dbReference type="SUPFAM" id="SSF51011">
    <property type="entry name" value="Glycosyl hydrolase domain"/>
    <property type="match status" value="1"/>
</dbReference>
<dbReference type="Pfam" id="PF02806">
    <property type="entry name" value="Alpha-amylase_C"/>
    <property type="match status" value="1"/>
</dbReference>
<keyword evidence="6 10" id="KW-0328">Glycosyltransferase</keyword>
<dbReference type="CDD" id="cd02855">
    <property type="entry name" value="E_set_GBE_prok_N"/>
    <property type="match status" value="1"/>
</dbReference>
<keyword evidence="14" id="KW-1185">Reference proteome</keyword>
<evidence type="ECO:0000256" key="11">
    <source>
        <dbReference type="PIRSR" id="PIRSR000463-1"/>
    </source>
</evidence>
<dbReference type="GO" id="GO:0004553">
    <property type="term" value="F:hydrolase activity, hydrolyzing O-glycosyl compounds"/>
    <property type="evidence" value="ECO:0007669"/>
    <property type="project" value="InterPro"/>
</dbReference>
<name>A0A8J7UL59_9HYPH</name>
<dbReference type="PIRSF" id="PIRSF000463">
    <property type="entry name" value="GlgB"/>
    <property type="match status" value="1"/>
</dbReference>
<dbReference type="SMART" id="SM00642">
    <property type="entry name" value="Aamy"/>
    <property type="match status" value="1"/>
</dbReference>
<gene>
    <name evidence="10 13" type="primary">glgB</name>
    <name evidence="13" type="ORF">J5Y06_18250</name>
</gene>
<keyword evidence="9 10" id="KW-0119">Carbohydrate metabolism</keyword>
<dbReference type="NCBIfam" id="TIGR01515">
    <property type="entry name" value="branching_enzym"/>
    <property type="match status" value="1"/>
</dbReference>
<dbReference type="GO" id="GO:0005978">
    <property type="term" value="P:glycogen biosynthetic process"/>
    <property type="evidence" value="ECO:0007669"/>
    <property type="project" value="UniProtKB-UniRule"/>
</dbReference>
<evidence type="ECO:0000259" key="12">
    <source>
        <dbReference type="SMART" id="SM00642"/>
    </source>
</evidence>
<dbReference type="Pfam" id="PF22019">
    <property type="entry name" value="GlgB_N"/>
    <property type="match status" value="1"/>
</dbReference>
<evidence type="ECO:0000313" key="13">
    <source>
        <dbReference type="EMBL" id="MBP0440595.1"/>
    </source>
</evidence>
<dbReference type="InterPro" id="IPR006048">
    <property type="entry name" value="A-amylase/branching_C"/>
</dbReference>
<evidence type="ECO:0000256" key="6">
    <source>
        <dbReference type="ARBA" id="ARBA00022676"/>
    </source>
</evidence>